<evidence type="ECO:0000259" key="14">
    <source>
        <dbReference type="SMART" id="SM00562"/>
    </source>
</evidence>
<keyword evidence="8 15" id="KW-0418">Kinase</keyword>
<evidence type="ECO:0000313" key="15">
    <source>
        <dbReference type="EMBL" id="MPR34525.1"/>
    </source>
</evidence>
<keyword evidence="10" id="KW-0460">Magnesium</keyword>
<dbReference type="InterPro" id="IPR034907">
    <property type="entry name" value="NDK-like_dom"/>
</dbReference>
<comment type="caution">
    <text evidence="15">The sequence shown here is derived from an EMBL/GenBank/DDBJ whole genome shotgun (WGS) entry which is preliminary data.</text>
</comment>
<dbReference type="GO" id="GO:0006183">
    <property type="term" value="P:GTP biosynthetic process"/>
    <property type="evidence" value="ECO:0007669"/>
    <property type="project" value="InterPro"/>
</dbReference>
<dbReference type="Proteomes" id="UP000479293">
    <property type="component" value="Unassembled WGS sequence"/>
</dbReference>
<evidence type="ECO:0000256" key="13">
    <source>
        <dbReference type="RuleBase" id="RU004011"/>
    </source>
</evidence>
<dbReference type="SMART" id="SM00562">
    <property type="entry name" value="NDK"/>
    <property type="match status" value="1"/>
</dbReference>
<dbReference type="PROSITE" id="PS51374">
    <property type="entry name" value="NDPK_LIKE"/>
    <property type="match status" value="1"/>
</dbReference>
<evidence type="ECO:0000256" key="1">
    <source>
        <dbReference type="ARBA" id="ARBA00001946"/>
    </source>
</evidence>
<dbReference type="Gene3D" id="3.30.70.141">
    <property type="entry name" value="Nucleoside diphosphate kinase-like domain"/>
    <property type="match status" value="1"/>
</dbReference>
<dbReference type="NCBIfam" id="NF011116">
    <property type="entry name" value="PRK14545.1"/>
    <property type="match status" value="1"/>
</dbReference>
<keyword evidence="11" id="KW-0546">Nucleotide metabolism</keyword>
<organism evidence="15 16">
    <name type="scientific">Salmonirosea aquatica</name>
    <dbReference type="NCBI Taxonomy" id="2654236"/>
    <lineage>
        <taxon>Bacteria</taxon>
        <taxon>Pseudomonadati</taxon>
        <taxon>Bacteroidota</taxon>
        <taxon>Cytophagia</taxon>
        <taxon>Cytophagales</taxon>
        <taxon>Spirosomataceae</taxon>
        <taxon>Salmonirosea</taxon>
    </lineage>
</organism>
<dbReference type="Pfam" id="PF00334">
    <property type="entry name" value="NDK"/>
    <property type="match status" value="1"/>
</dbReference>
<dbReference type="PANTHER" id="PTHR46161:SF3">
    <property type="entry name" value="NUCLEOSIDE DIPHOSPHATE KINASE DDB_G0292928-RELATED"/>
    <property type="match status" value="1"/>
</dbReference>
<dbReference type="GO" id="GO:0006228">
    <property type="term" value="P:UTP biosynthetic process"/>
    <property type="evidence" value="ECO:0007669"/>
    <property type="project" value="InterPro"/>
</dbReference>
<sequence length="139" mass="15199">MSGNRTFTMIKPDAVAENHTGAIIKMIEEAGFSIVALKKTLLTPERAGEFYTVHKERPFYADLCKYMSSGAIVPMILEKDNAVADFRTLIGATNPANADEGTIRKLFAKSIEANAIHGSDSDENATIEGNFFFSGTEQF</sequence>
<evidence type="ECO:0000313" key="16">
    <source>
        <dbReference type="Proteomes" id="UP000479293"/>
    </source>
</evidence>
<dbReference type="SUPFAM" id="SSF54919">
    <property type="entry name" value="Nucleoside diphosphate kinase, NDK"/>
    <property type="match status" value="1"/>
</dbReference>
<dbReference type="RefSeq" id="WP_152760823.1">
    <property type="nucleotide sequence ID" value="NZ_WHLY01000002.1"/>
</dbReference>
<dbReference type="GO" id="GO:0005524">
    <property type="term" value="F:ATP binding"/>
    <property type="evidence" value="ECO:0007669"/>
    <property type="project" value="UniProtKB-KW"/>
</dbReference>
<feature type="binding site" evidence="12">
    <location>
        <position position="114"/>
    </location>
    <ligand>
        <name>ATP</name>
        <dbReference type="ChEBI" id="CHEBI:30616"/>
    </ligand>
</feature>
<evidence type="ECO:0000256" key="6">
    <source>
        <dbReference type="ARBA" id="ARBA00022723"/>
    </source>
</evidence>
<name>A0A7C9F402_9BACT</name>
<evidence type="ECO:0000256" key="12">
    <source>
        <dbReference type="PROSITE-ProRule" id="PRU00706"/>
    </source>
</evidence>
<gene>
    <name evidence="15" type="ORF">GBK04_14455</name>
</gene>
<feature type="binding site" evidence="12">
    <location>
        <position position="104"/>
    </location>
    <ligand>
        <name>ATP</name>
        <dbReference type="ChEBI" id="CHEBI:30616"/>
    </ligand>
</feature>
<keyword evidence="4" id="KW-0597">Phosphoprotein</keyword>
<dbReference type="InterPro" id="IPR036850">
    <property type="entry name" value="NDK-like_dom_sf"/>
</dbReference>
<evidence type="ECO:0000256" key="4">
    <source>
        <dbReference type="ARBA" id="ARBA00022553"/>
    </source>
</evidence>
<feature type="binding site" evidence="12">
    <location>
        <position position="93"/>
    </location>
    <ligand>
        <name>ATP</name>
        <dbReference type="ChEBI" id="CHEBI:30616"/>
    </ligand>
</feature>
<feature type="binding site" evidence="12">
    <location>
        <position position="59"/>
    </location>
    <ligand>
        <name>ATP</name>
        <dbReference type="ChEBI" id="CHEBI:30616"/>
    </ligand>
</feature>
<evidence type="ECO:0000256" key="11">
    <source>
        <dbReference type="ARBA" id="ARBA00023080"/>
    </source>
</evidence>
<dbReference type="PRINTS" id="PR01243">
    <property type="entry name" value="NUCDPKINASE"/>
</dbReference>
<comment type="cofactor">
    <cofactor evidence="1">
        <name>Mg(2+)</name>
        <dbReference type="ChEBI" id="CHEBI:18420"/>
    </cofactor>
</comment>
<dbReference type="CDD" id="cd04413">
    <property type="entry name" value="NDPk_I"/>
    <property type="match status" value="1"/>
</dbReference>
<accession>A0A7C9F402</accession>
<evidence type="ECO:0000256" key="10">
    <source>
        <dbReference type="ARBA" id="ARBA00022842"/>
    </source>
</evidence>
<dbReference type="EC" id="2.7.4.6" evidence="3"/>
<reference evidence="15 16" key="1">
    <citation type="submission" date="2019-10" db="EMBL/GenBank/DDBJ databases">
        <title>Draft Genome Sequence of Cytophagaceae sp. SJW1-29.</title>
        <authorList>
            <person name="Choi A."/>
        </authorList>
    </citation>
    <scope>NUCLEOTIDE SEQUENCE [LARGE SCALE GENOMIC DNA]</scope>
    <source>
        <strain evidence="15 16">SJW1-29</strain>
    </source>
</reference>
<feature type="domain" description="Nucleoside diphosphate kinase-like" evidence="14">
    <location>
        <begin position="3"/>
        <end position="137"/>
    </location>
</feature>
<dbReference type="GO" id="GO:0006241">
    <property type="term" value="P:CTP biosynthetic process"/>
    <property type="evidence" value="ECO:0007669"/>
    <property type="project" value="InterPro"/>
</dbReference>
<keyword evidence="16" id="KW-1185">Reference proteome</keyword>
<evidence type="ECO:0000256" key="2">
    <source>
        <dbReference type="ARBA" id="ARBA00008142"/>
    </source>
</evidence>
<evidence type="ECO:0000256" key="8">
    <source>
        <dbReference type="ARBA" id="ARBA00022777"/>
    </source>
</evidence>
<dbReference type="PANTHER" id="PTHR46161">
    <property type="entry name" value="NUCLEOSIDE DIPHOSPHATE KINASE"/>
    <property type="match status" value="1"/>
</dbReference>
<evidence type="ECO:0000256" key="9">
    <source>
        <dbReference type="ARBA" id="ARBA00022840"/>
    </source>
</evidence>
<dbReference type="NCBIfam" id="NF001908">
    <property type="entry name" value="PRK00668.1"/>
    <property type="match status" value="1"/>
</dbReference>
<evidence type="ECO:0000256" key="7">
    <source>
        <dbReference type="ARBA" id="ARBA00022741"/>
    </source>
</evidence>
<dbReference type="FunFam" id="3.30.70.141:FF:000017">
    <property type="entry name" value="Nucleoside diphosphate kinase"/>
    <property type="match status" value="1"/>
</dbReference>
<dbReference type="EMBL" id="WHLY01000002">
    <property type="protein sequence ID" value="MPR34525.1"/>
    <property type="molecule type" value="Genomic_DNA"/>
</dbReference>
<feature type="active site" description="Pros-phosphohistidine intermediate" evidence="12">
    <location>
        <position position="117"/>
    </location>
</feature>
<keyword evidence="9" id="KW-0067">ATP-binding</keyword>
<evidence type="ECO:0000256" key="3">
    <source>
        <dbReference type="ARBA" id="ARBA00012966"/>
    </source>
</evidence>
<dbReference type="GO" id="GO:0004550">
    <property type="term" value="F:nucleoside diphosphate kinase activity"/>
    <property type="evidence" value="ECO:0007669"/>
    <property type="project" value="UniProtKB-EC"/>
</dbReference>
<keyword evidence="7" id="KW-0547">Nucleotide-binding</keyword>
<evidence type="ECO:0000256" key="5">
    <source>
        <dbReference type="ARBA" id="ARBA00022679"/>
    </source>
</evidence>
<keyword evidence="6" id="KW-0479">Metal-binding</keyword>
<keyword evidence="5 15" id="KW-0808">Transferase</keyword>
<feature type="binding site" evidence="12">
    <location>
        <position position="11"/>
    </location>
    <ligand>
        <name>ATP</name>
        <dbReference type="ChEBI" id="CHEBI:30616"/>
    </ligand>
</feature>
<dbReference type="AlphaFoldDB" id="A0A7C9F402"/>
<comment type="similarity">
    <text evidence="2 12 13">Belongs to the NDK family.</text>
</comment>
<dbReference type="GO" id="GO:0046872">
    <property type="term" value="F:metal ion binding"/>
    <property type="evidence" value="ECO:0007669"/>
    <property type="project" value="UniProtKB-KW"/>
</dbReference>
<feature type="binding site" evidence="12">
    <location>
        <position position="87"/>
    </location>
    <ligand>
        <name>ATP</name>
        <dbReference type="ChEBI" id="CHEBI:30616"/>
    </ligand>
</feature>
<proteinExistence type="inferred from homology"/>
<protein>
    <recommendedName>
        <fullName evidence="3">nucleoside-diphosphate kinase</fullName>
        <ecNumber evidence="3">2.7.4.6</ecNumber>
    </recommendedName>
</protein>
<dbReference type="InterPro" id="IPR001564">
    <property type="entry name" value="Nucleoside_diP_kinase"/>
</dbReference>